<gene>
    <name evidence="3" type="ORF">C2845_PM01G44680</name>
</gene>
<feature type="domain" description="Bifunctional inhibitor/plant lipid transfer protein/seed storage helical" evidence="2">
    <location>
        <begin position="26"/>
        <end position="113"/>
    </location>
</feature>
<evidence type="ECO:0000313" key="3">
    <source>
        <dbReference type="EMBL" id="RLN40014.1"/>
    </source>
</evidence>
<accession>A0A3L6TMB0</accession>
<dbReference type="InterPro" id="IPR016140">
    <property type="entry name" value="Bifunc_inhib/LTP/seed_store"/>
</dbReference>
<comment type="caution">
    <text evidence="3">The sequence shown here is derived from an EMBL/GenBank/DDBJ whole genome shotgun (WGS) entry which is preliminary data.</text>
</comment>
<dbReference type="PANTHER" id="PTHR33286:SF26">
    <property type="entry name" value="BIFUNCTIONAL INHIBITOR_PLANT LIPID TRANSFER PROTEIN_SEED STORAGE HELICAL DOMAIN-CONTAINING PROTEIN"/>
    <property type="match status" value="1"/>
</dbReference>
<organism evidence="3 4">
    <name type="scientific">Panicum miliaceum</name>
    <name type="common">Proso millet</name>
    <name type="synonym">Broomcorn millet</name>
    <dbReference type="NCBI Taxonomy" id="4540"/>
    <lineage>
        <taxon>Eukaryota</taxon>
        <taxon>Viridiplantae</taxon>
        <taxon>Streptophyta</taxon>
        <taxon>Embryophyta</taxon>
        <taxon>Tracheophyta</taxon>
        <taxon>Spermatophyta</taxon>
        <taxon>Magnoliopsida</taxon>
        <taxon>Liliopsida</taxon>
        <taxon>Poales</taxon>
        <taxon>Poaceae</taxon>
        <taxon>PACMAD clade</taxon>
        <taxon>Panicoideae</taxon>
        <taxon>Panicodae</taxon>
        <taxon>Paniceae</taxon>
        <taxon>Panicinae</taxon>
        <taxon>Panicum</taxon>
        <taxon>Panicum sect. Panicum</taxon>
    </lineage>
</organism>
<dbReference type="SUPFAM" id="SSF47699">
    <property type="entry name" value="Bifunctional inhibitor/lipid-transfer protein/seed storage 2S albumin"/>
    <property type="match status" value="1"/>
</dbReference>
<dbReference type="Gene3D" id="1.10.110.10">
    <property type="entry name" value="Plant lipid-transfer and hydrophobic proteins"/>
    <property type="match status" value="1"/>
</dbReference>
<dbReference type="AlphaFoldDB" id="A0A3L6TMB0"/>
<dbReference type="InterPro" id="IPR036312">
    <property type="entry name" value="Bifun_inhib/LTP/seed_sf"/>
</dbReference>
<dbReference type="Proteomes" id="UP000275267">
    <property type="component" value="Unassembled WGS sequence"/>
</dbReference>
<feature type="signal peptide" evidence="1">
    <location>
        <begin position="1"/>
        <end position="28"/>
    </location>
</feature>
<keyword evidence="1" id="KW-0732">Signal</keyword>
<evidence type="ECO:0000256" key="1">
    <source>
        <dbReference type="SAM" id="SignalP"/>
    </source>
</evidence>
<protein>
    <recommendedName>
        <fullName evidence="2">Bifunctional inhibitor/plant lipid transfer protein/seed storage helical domain-containing protein</fullName>
    </recommendedName>
</protein>
<dbReference type="Pfam" id="PF14368">
    <property type="entry name" value="LTP_2"/>
    <property type="match status" value="1"/>
</dbReference>
<name>A0A3L6TMB0_PANMI</name>
<feature type="chain" id="PRO_5018326097" description="Bifunctional inhibitor/plant lipid transfer protein/seed storage helical domain-containing protein" evidence="1">
    <location>
        <begin position="29"/>
        <end position="117"/>
    </location>
</feature>
<dbReference type="STRING" id="4540.A0A3L6TMB0"/>
<keyword evidence="4" id="KW-1185">Reference proteome</keyword>
<reference evidence="4" key="1">
    <citation type="journal article" date="2019" name="Nat. Commun.">
        <title>The genome of broomcorn millet.</title>
        <authorList>
            <person name="Zou C."/>
            <person name="Miki D."/>
            <person name="Li D."/>
            <person name="Tang Q."/>
            <person name="Xiao L."/>
            <person name="Rajput S."/>
            <person name="Deng P."/>
            <person name="Jia W."/>
            <person name="Huang R."/>
            <person name="Zhang M."/>
            <person name="Sun Y."/>
            <person name="Hu J."/>
            <person name="Fu X."/>
            <person name="Schnable P.S."/>
            <person name="Li F."/>
            <person name="Zhang H."/>
            <person name="Feng B."/>
            <person name="Zhu X."/>
            <person name="Liu R."/>
            <person name="Schnable J.C."/>
            <person name="Zhu J.-K."/>
            <person name="Zhang H."/>
        </authorList>
    </citation>
    <scope>NUCLEOTIDE SEQUENCE [LARGE SCALE GENOMIC DNA]</scope>
</reference>
<dbReference type="OrthoDB" id="653734at2759"/>
<sequence>MYKLMSSAGRSLAATLLLLLLAAATAAAQVAGTPAAAAAGAACHNDLIALRSTCYQYVQDDGGPMVQPSPHCCATVRGIANATCVCDYFSSLDYINLDRVFYVAGQCAVAIPWSCGD</sequence>
<dbReference type="PANTHER" id="PTHR33286">
    <property type="entry name" value="BIFUNCTIONAL INHIBITOR/LIPID-TRANSFER PROTEIN/SEED STORAGE 2S ALBUMIN SUPERFAMILY PROTEIN"/>
    <property type="match status" value="1"/>
</dbReference>
<evidence type="ECO:0000259" key="2">
    <source>
        <dbReference type="Pfam" id="PF14368"/>
    </source>
</evidence>
<dbReference type="EMBL" id="PQIB02000001">
    <property type="protein sequence ID" value="RLN40014.1"/>
    <property type="molecule type" value="Genomic_DNA"/>
</dbReference>
<proteinExistence type="predicted"/>
<evidence type="ECO:0000313" key="4">
    <source>
        <dbReference type="Proteomes" id="UP000275267"/>
    </source>
</evidence>